<dbReference type="GeneID" id="9592844"/>
<evidence type="ECO:0000256" key="3">
    <source>
        <dbReference type="ARBA" id="ARBA00006256"/>
    </source>
</evidence>
<dbReference type="HOGENOM" id="CLU_918769_0_0_1"/>
<keyword evidence="5" id="KW-0690">Ribosome biogenesis</keyword>
<gene>
    <name evidence="10" type="ORF">SCHCODRAFT_108602</name>
</gene>
<dbReference type="GO" id="GO:0005730">
    <property type="term" value="C:nucleolus"/>
    <property type="evidence" value="ECO:0007669"/>
    <property type="project" value="UniProtKB-SubCell"/>
</dbReference>
<dbReference type="OrthoDB" id="69550at2759"/>
<dbReference type="GO" id="GO:0000027">
    <property type="term" value="P:ribosomal large subunit assembly"/>
    <property type="evidence" value="ECO:0007669"/>
    <property type="project" value="TreeGrafter"/>
</dbReference>
<comment type="subcellular location">
    <subcellularLocation>
        <location evidence="2">Nucleus</location>
        <location evidence="2">Nucleolus</location>
    </subcellularLocation>
</comment>
<evidence type="ECO:0000259" key="9">
    <source>
        <dbReference type="Pfam" id="PF14615"/>
    </source>
</evidence>
<organism evidence="11">
    <name type="scientific">Schizophyllum commune (strain H4-8 / FGSC 9210)</name>
    <name type="common">Split gill fungus</name>
    <dbReference type="NCBI Taxonomy" id="578458"/>
    <lineage>
        <taxon>Eukaryota</taxon>
        <taxon>Fungi</taxon>
        <taxon>Dikarya</taxon>
        <taxon>Basidiomycota</taxon>
        <taxon>Agaricomycotina</taxon>
        <taxon>Agaricomycetes</taxon>
        <taxon>Agaricomycetidae</taxon>
        <taxon>Agaricales</taxon>
        <taxon>Schizophyllaceae</taxon>
        <taxon>Schizophyllum</taxon>
    </lineage>
</organism>
<dbReference type="eggNOG" id="ENOG502S95K">
    <property type="taxonomic scope" value="Eukaryota"/>
</dbReference>
<dbReference type="OMA" id="RFRKFWM"/>
<evidence type="ECO:0000256" key="6">
    <source>
        <dbReference type="ARBA" id="ARBA00023242"/>
    </source>
</evidence>
<dbReference type="Pfam" id="PF14615">
    <property type="entry name" value="Rsa3"/>
    <property type="match status" value="1"/>
</dbReference>
<evidence type="ECO:0000256" key="4">
    <source>
        <dbReference type="ARBA" id="ARBA00015339"/>
    </source>
</evidence>
<comment type="similarity">
    <text evidence="3">Belongs to the RSA3 family.</text>
</comment>
<dbReference type="AlphaFoldDB" id="D8Q2H2"/>
<accession>D8Q2H2</accession>
<evidence type="ECO:0000256" key="5">
    <source>
        <dbReference type="ARBA" id="ARBA00022517"/>
    </source>
</evidence>
<dbReference type="Proteomes" id="UP000007431">
    <property type="component" value="Unassembled WGS sequence"/>
</dbReference>
<evidence type="ECO:0000256" key="8">
    <source>
        <dbReference type="SAM" id="MobiDB-lite"/>
    </source>
</evidence>
<dbReference type="InterPro" id="IPR028217">
    <property type="entry name" value="Rsa3_C"/>
</dbReference>
<dbReference type="PANTHER" id="PTHR28127">
    <property type="entry name" value="RIBOSOME ASSEMBLY PROTEIN 3"/>
    <property type="match status" value="1"/>
</dbReference>
<evidence type="ECO:0000256" key="7">
    <source>
        <dbReference type="ARBA" id="ARBA00023274"/>
    </source>
</evidence>
<keyword evidence="6" id="KW-0539">Nucleus</keyword>
<feature type="non-terminal residue" evidence="10">
    <location>
        <position position="303"/>
    </location>
</feature>
<dbReference type="InParanoid" id="D8Q2H2"/>
<protein>
    <recommendedName>
        <fullName evidence="4">Ribosome assembly protein 3</fullName>
    </recommendedName>
</protein>
<keyword evidence="7" id="KW-0687">Ribonucleoprotein</keyword>
<reference evidence="10 11" key="1">
    <citation type="journal article" date="2010" name="Nat. Biotechnol.">
        <title>Genome sequence of the model mushroom Schizophyllum commune.</title>
        <authorList>
            <person name="Ohm R.A."/>
            <person name="de Jong J.F."/>
            <person name="Lugones L.G."/>
            <person name="Aerts A."/>
            <person name="Kothe E."/>
            <person name="Stajich J.E."/>
            <person name="de Vries R.P."/>
            <person name="Record E."/>
            <person name="Levasseur A."/>
            <person name="Baker S.E."/>
            <person name="Bartholomew K.A."/>
            <person name="Coutinho P.M."/>
            <person name="Erdmann S."/>
            <person name="Fowler T.J."/>
            <person name="Gathman A.C."/>
            <person name="Lombard V."/>
            <person name="Henrissat B."/>
            <person name="Knabe N."/>
            <person name="Kuees U."/>
            <person name="Lilly W.W."/>
            <person name="Lindquist E."/>
            <person name="Lucas S."/>
            <person name="Magnuson J.K."/>
            <person name="Piumi F."/>
            <person name="Raudaskoski M."/>
            <person name="Salamov A."/>
            <person name="Schmutz J."/>
            <person name="Schwarze F.W.M.R."/>
            <person name="vanKuyk P.A."/>
            <person name="Horton J.S."/>
            <person name="Grigoriev I.V."/>
            <person name="Woesten H.A.B."/>
        </authorList>
    </citation>
    <scope>NUCLEOTIDE SEQUENCE [LARGE SCALE GENOMIC DNA]</scope>
    <source>
        <strain evidence="11">H4-8 / FGSC 9210</strain>
    </source>
</reference>
<evidence type="ECO:0000256" key="2">
    <source>
        <dbReference type="ARBA" id="ARBA00004604"/>
    </source>
</evidence>
<feature type="compositionally biased region" description="Low complexity" evidence="8">
    <location>
        <begin position="22"/>
        <end position="104"/>
    </location>
</feature>
<dbReference type="EMBL" id="GL377305">
    <property type="protein sequence ID" value="EFI98119.1"/>
    <property type="molecule type" value="Genomic_DNA"/>
</dbReference>
<feature type="domain" description="Ribosome-assembly protein 3 C-terminal" evidence="9">
    <location>
        <begin position="137"/>
        <end position="181"/>
    </location>
</feature>
<sequence length="303" mass="32812">MAPPAAAAPRKRIRKRKRRVASDSSSSSSSSDSDSDSGAVVQPAAAIAAAKAKTAAQPSESSDSSEDSSSSSESESDSDSSSAAEDAPAQAASGVPRPFASRRSPSPPLPSTKIPSFLPEKTASNAQEKEQELRDKFRKFWMSAVVDGFKDDLEEIRKESNLTTPKLSLLIDSLASGADVFAMSGKGDVGEMAMPVAAVALDLAAIARHKRIVPARFDLDEVLQDEELRHIHSTDSRQDMLCAHCRNDAAARRVMVITHHCNIAVKYERMLRENDYAASSHLRNLWPHPLARQLCLQWPCLFA</sequence>
<feature type="compositionally biased region" description="Basic residues" evidence="8">
    <location>
        <begin position="9"/>
        <end position="19"/>
    </location>
</feature>
<dbReference type="InterPro" id="IPR051898">
    <property type="entry name" value="Ribosome_Assembly_3"/>
</dbReference>
<dbReference type="VEuPathDB" id="FungiDB:SCHCODRAFT_01149721"/>
<comment type="function">
    <text evidence="1">Required for efficient biogenesis of the 60S ribosomal subunit.</text>
</comment>
<dbReference type="GO" id="GO:0030687">
    <property type="term" value="C:preribosome, large subunit precursor"/>
    <property type="evidence" value="ECO:0007669"/>
    <property type="project" value="TreeGrafter"/>
</dbReference>
<dbReference type="PANTHER" id="PTHR28127:SF1">
    <property type="entry name" value="RIBOSOME ASSEMBLY PROTEIN 3"/>
    <property type="match status" value="1"/>
</dbReference>
<keyword evidence="11" id="KW-1185">Reference proteome</keyword>
<evidence type="ECO:0000313" key="10">
    <source>
        <dbReference type="EMBL" id="EFI98119.1"/>
    </source>
</evidence>
<proteinExistence type="inferred from homology"/>
<evidence type="ECO:0000256" key="1">
    <source>
        <dbReference type="ARBA" id="ARBA00003035"/>
    </source>
</evidence>
<dbReference type="STRING" id="578458.D8Q2H2"/>
<evidence type="ECO:0000313" key="11">
    <source>
        <dbReference type="Proteomes" id="UP000007431"/>
    </source>
</evidence>
<feature type="region of interest" description="Disordered" evidence="8">
    <location>
        <begin position="1"/>
        <end position="131"/>
    </location>
</feature>
<dbReference type="KEGG" id="scm:SCHCO_01149721"/>
<name>D8Q2H2_SCHCM</name>